<evidence type="ECO:0008006" key="3">
    <source>
        <dbReference type="Google" id="ProtNLM"/>
    </source>
</evidence>
<dbReference type="InterPro" id="IPR036761">
    <property type="entry name" value="TTHA0802/YceI-like_sf"/>
</dbReference>
<dbReference type="Proteomes" id="UP000019678">
    <property type="component" value="Unassembled WGS sequence"/>
</dbReference>
<dbReference type="EMBL" id="ASRX01000045">
    <property type="protein sequence ID" value="EYF03486.1"/>
    <property type="molecule type" value="Genomic_DNA"/>
</dbReference>
<dbReference type="STRING" id="1192034.CAP_5470"/>
<gene>
    <name evidence="1" type="ORF">CAP_5470</name>
</gene>
<sequence length="183" mass="19627">MASVAELNLDPAASRLRLRTRAAGVLARLAHDLEITAKGMRAQAHLDGEAWTAEVFITVADLEVAGTLRGDRLDPGGLSTSDRREIERRLRVDALRSTGEVRIQASGKTRARAEGRVEIQGATATFSAALTTREDARGAVTVSGTCILSLKALKIAEIKGPLGAFKIRDEVEVLFDLTLRPNA</sequence>
<dbReference type="AlphaFoldDB" id="A0A017T4J1"/>
<evidence type="ECO:0000313" key="2">
    <source>
        <dbReference type="Proteomes" id="UP000019678"/>
    </source>
</evidence>
<dbReference type="RefSeq" id="WP_231511705.1">
    <property type="nucleotide sequence ID" value="NZ_ASRX01000045.1"/>
</dbReference>
<evidence type="ECO:0000313" key="1">
    <source>
        <dbReference type="EMBL" id="EYF03486.1"/>
    </source>
</evidence>
<protein>
    <recommendedName>
        <fullName evidence="3">Lipid/polyisoprenoid-binding YceI-like domain-containing protein</fullName>
    </recommendedName>
</protein>
<dbReference type="Gene3D" id="2.40.128.110">
    <property type="entry name" value="Lipid/polyisoprenoid-binding, YceI-like"/>
    <property type="match status" value="1"/>
</dbReference>
<name>A0A017T4J1_9BACT</name>
<organism evidence="1 2">
    <name type="scientific">Chondromyces apiculatus DSM 436</name>
    <dbReference type="NCBI Taxonomy" id="1192034"/>
    <lineage>
        <taxon>Bacteria</taxon>
        <taxon>Pseudomonadati</taxon>
        <taxon>Myxococcota</taxon>
        <taxon>Polyangia</taxon>
        <taxon>Polyangiales</taxon>
        <taxon>Polyangiaceae</taxon>
        <taxon>Chondromyces</taxon>
    </lineage>
</organism>
<reference evidence="1 2" key="1">
    <citation type="submission" date="2013-05" db="EMBL/GenBank/DDBJ databases">
        <title>Genome assembly of Chondromyces apiculatus DSM 436.</title>
        <authorList>
            <person name="Sharma G."/>
            <person name="Khatri I."/>
            <person name="Kaur C."/>
            <person name="Mayilraj S."/>
            <person name="Subramanian S."/>
        </authorList>
    </citation>
    <scope>NUCLEOTIDE SEQUENCE [LARGE SCALE GENOMIC DNA]</scope>
    <source>
        <strain evidence="1 2">DSM 436</strain>
    </source>
</reference>
<comment type="caution">
    <text evidence="1">The sequence shown here is derived from an EMBL/GenBank/DDBJ whole genome shotgun (WGS) entry which is preliminary data.</text>
</comment>
<keyword evidence="2" id="KW-1185">Reference proteome</keyword>
<proteinExistence type="predicted"/>
<accession>A0A017T4J1</accession>